<feature type="transmembrane region" description="Helical" evidence="1">
    <location>
        <begin position="432"/>
        <end position="451"/>
    </location>
</feature>
<dbReference type="AlphaFoldDB" id="A0AAV9XH29"/>
<dbReference type="Pfam" id="PF01757">
    <property type="entry name" value="Acyl_transf_3"/>
    <property type="match status" value="1"/>
</dbReference>
<feature type="domain" description="Acyltransferase 3" evidence="2">
    <location>
        <begin position="85"/>
        <end position="542"/>
    </location>
</feature>
<feature type="transmembrane region" description="Helical" evidence="1">
    <location>
        <begin position="301"/>
        <end position="327"/>
    </location>
</feature>
<keyword evidence="1" id="KW-1133">Transmembrane helix</keyword>
<protein>
    <recommendedName>
        <fullName evidence="2">Acyltransferase 3 domain-containing protein</fullName>
    </recommendedName>
</protein>
<evidence type="ECO:0000313" key="3">
    <source>
        <dbReference type="EMBL" id="KAK6541400.1"/>
    </source>
</evidence>
<sequence length="568" mass="64969">MYDKKSDKDSIFVTVSDVNSISEPSSPETGSPLLGDKPLNYYGPDAIRNYTGMLSHRLFSSLLFLAPSFYSTKYSKTPVKITPTSWLDGLRGLASFIVFIFHYSHAYYRAFMYPYDGVTETHWWQLPIIKVAYSGPVAVSTFFIISGFALSYKTVLILKQNSTPIERQNHKLLSNIASSMFRRFPRLYIPCIGTFFLVGIFVGMGWFEVVPQGSAGELRGVVENRPIFQGNIFAQLRWAFWDYCHFVWYQLQAGNSIAKKYYRNESDMHLWTIPMEFRESMRLFVALIVLSRFRRWIRLTILSFSCVVALLYAHWGANLFLFGFLCAEIFTHMPGFKDPASVSDLPIASPSTFLYSPTNETGLTDLSDDEDEAPGMLCICLNHLKTLGCLLLLLVGLFFGSFPHHPPHILVNAGTTGFEVMEALTPMLYEEIFRFWTSIGSMMIFFALMFLPEVRGIFNTRIAQYLGKISFALYLVHGSVTRSLGYAFCHWGWAVLGVTSMKAKMLKYNDPADRIMFDEVERNRALVVIAGFFVVTPVVIWLADIFWRVLDIPSVRFARWLENKLLRK</sequence>
<organism evidence="3 4">
    <name type="scientific">Orbilia ellipsospora</name>
    <dbReference type="NCBI Taxonomy" id="2528407"/>
    <lineage>
        <taxon>Eukaryota</taxon>
        <taxon>Fungi</taxon>
        <taxon>Dikarya</taxon>
        <taxon>Ascomycota</taxon>
        <taxon>Pezizomycotina</taxon>
        <taxon>Orbiliomycetes</taxon>
        <taxon>Orbiliales</taxon>
        <taxon>Orbiliaceae</taxon>
        <taxon>Orbilia</taxon>
    </lineage>
</organism>
<gene>
    <name evidence="3" type="ORF">TWF694_007212</name>
</gene>
<feature type="transmembrane region" description="Helical" evidence="1">
    <location>
        <begin position="93"/>
        <end position="111"/>
    </location>
</feature>
<feature type="transmembrane region" description="Helical" evidence="1">
    <location>
        <begin position="384"/>
        <end position="402"/>
    </location>
</feature>
<proteinExistence type="predicted"/>
<evidence type="ECO:0000313" key="4">
    <source>
        <dbReference type="Proteomes" id="UP001365542"/>
    </source>
</evidence>
<comment type="caution">
    <text evidence="3">The sequence shown here is derived from an EMBL/GenBank/DDBJ whole genome shotgun (WGS) entry which is preliminary data.</text>
</comment>
<name>A0AAV9XH29_9PEZI</name>
<evidence type="ECO:0000256" key="1">
    <source>
        <dbReference type="SAM" id="Phobius"/>
    </source>
</evidence>
<dbReference type="GO" id="GO:0016747">
    <property type="term" value="F:acyltransferase activity, transferring groups other than amino-acyl groups"/>
    <property type="evidence" value="ECO:0007669"/>
    <property type="project" value="InterPro"/>
</dbReference>
<feature type="transmembrane region" description="Helical" evidence="1">
    <location>
        <begin position="187"/>
        <end position="207"/>
    </location>
</feature>
<dbReference type="InterPro" id="IPR002656">
    <property type="entry name" value="Acyl_transf_3_dom"/>
</dbReference>
<dbReference type="Proteomes" id="UP001365542">
    <property type="component" value="Unassembled WGS sequence"/>
</dbReference>
<dbReference type="InterPro" id="IPR050879">
    <property type="entry name" value="Acyltransferase_3"/>
</dbReference>
<feature type="transmembrane region" description="Helical" evidence="1">
    <location>
        <begin position="131"/>
        <end position="152"/>
    </location>
</feature>
<keyword evidence="4" id="KW-1185">Reference proteome</keyword>
<dbReference type="PANTHER" id="PTHR23028">
    <property type="entry name" value="ACETYLTRANSFERASE"/>
    <property type="match status" value="1"/>
</dbReference>
<accession>A0AAV9XH29</accession>
<dbReference type="EMBL" id="JAVHJO010000003">
    <property type="protein sequence ID" value="KAK6541400.1"/>
    <property type="molecule type" value="Genomic_DNA"/>
</dbReference>
<keyword evidence="1" id="KW-0472">Membrane</keyword>
<reference evidence="3 4" key="1">
    <citation type="submission" date="2019-10" db="EMBL/GenBank/DDBJ databases">
        <authorList>
            <person name="Palmer J.M."/>
        </authorList>
    </citation>
    <scope>NUCLEOTIDE SEQUENCE [LARGE SCALE GENOMIC DNA]</scope>
    <source>
        <strain evidence="3 4">TWF694</strain>
    </source>
</reference>
<evidence type="ECO:0000259" key="2">
    <source>
        <dbReference type="Pfam" id="PF01757"/>
    </source>
</evidence>
<dbReference type="PANTHER" id="PTHR23028:SF134">
    <property type="entry name" value="PUTATIVE (AFU_ORTHOLOGUE AFUA_4G08520)-RELATED"/>
    <property type="match status" value="1"/>
</dbReference>
<keyword evidence="1" id="KW-0812">Transmembrane</keyword>
<feature type="transmembrane region" description="Helical" evidence="1">
    <location>
        <begin position="525"/>
        <end position="547"/>
    </location>
</feature>